<feature type="domain" description="Peptidase S26" evidence="6">
    <location>
        <begin position="12"/>
        <end position="95"/>
    </location>
</feature>
<accession>A0ABD4Z524</accession>
<dbReference type="SUPFAM" id="SSF51306">
    <property type="entry name" value="LexA/Signal peptidase"/>
    <property type="match status" value="1"/>
</dbReference>
<protein>
    <submittedName>
        <fullName evidence="7">Signal peptidase I</fullName>
        <ecNumber evidence="7">3.4.21.89</ecNumber>
    </submittedName>
</protein>
<evidence type="ECO:0000256" key="4">
    <source>
        <dbReference type="ARBA" id="ARBA00023136"/>
    </source>
</evidence>
<dbReference type="PRINTS" id="PR00728">
    <property type="entry name" value="SIGNALPTASE"/>
</dbReference>
<comment type="caution">
    <text evidence="7">The sequence shown here is derived from an EMBL/GenBank/DDBJ whole genome shotgun (WGS) entry which is preliminary data.</text>
</comment>
<evidence type="ECO:0000256" key="3">
    <source>
        <dbReference type="ARBA" id="ARBA00022989"/>
    </source>
</evidence>
<reference evidence="7 8" key="1">
    <citation type="submission" date="2023-05" db="EMBL/GenBank/DDBJ databases">
        <title>A new hyperthermophilic archaea 'Ignisphaera cupida' sp. nov. and description of the family 'Ignisphaeraceae' fam. nov.</title>
        <authorList>
            <person name="Podosokorskaya O.A."/>
            <person name="Elcheninov A.G."/>
            <person name="Klukina A."/>
            <person name="Merkel A.Y."/>
        </authorList>
    </citation>
    <scope>NUCLEOTIDE SEQUENCE [LARGE SCALE GENOMIC DNA]</scope>
    <source>
        <strain evidence="7 8">4213-co</strain>
    </source>
</reference>
<dbReference type="Proteomes" id="UP001529235">
    <property type="component" value="Unassembled WGS sequence"/>
</dbReference>
<sequence>MTKMLKIVETAIVLLLIFLLLYANIAYYVWKQITIAVVEGYSMNPLLHDGDIVLILPANKINLGDIIVFKNDYNEYVIHRVVGIINCSGKNLYITKGDNNQFIDQVTFIAYRSSIECKKPSNIRILNNSNIYTKDIVQIIINSNRGIDNSRIVGKVLQINGIVVKISGLITR</sequence>
<dbReference type="Gene3D" id="2.10.109.10">
    <property type="entry name" value="Umud Fragment, subunit A"/>
    <property type="match status" value="1"/>
</dbReference>
<keyword evidence="4 5" id="KW-0472">Membrane</keyword>
<feature type="transmembrane region" description="Helical" evidence="5">
    <location>
        <begin position="12"/>
        <end position="30"/>
    </location>
</feature>
<dbReference type="GO" id="GO:0016020">
    <property type="term" value="C:membrane"/>
    <property type="evidence" value="ECO:0007669"/>
    <property type="project" value="UniProtKB-SubCell"/>
</dbReference>
<keyword evidence="7" id="KW-0378">Hydrolase</keyword>
<keyword evidence="8" id="KW-1185">Reference proteome</keyword>
<keyword evidence="3 5" id="KW-1133">Transmembrane helix</keyword>
<organism evidence="7 8">
    <name type="scientific">Ignisphaera cupida</name>
    <dbReference type="NCBI Taxonomy" id="3050454"/>
    <lineage>
        <taxon>Archaea</taxon>
        <taxon>Thermoproteota</taxon>
        <taxon>Thermoprotei</taxon>
        <taxon>Desulfurococcales</taxon>
        <taxon>Desulfurococcaceae</taxon>
        <taxon>Ignisphaera</taxon>
    </lineage>
</organism>
<dbReference type="Pfam" id="PF10502">
    <property type="entry name" value="Peptidase_S26"/>
    <property type="match status" value="1"/>
</dbReference>
<dbReference type="EC" id="3.4.21.89" evidence="7"/>
<dbReference type="RefSeq" id="WP_285273382.1">
    <property type="nucleotide sequence ID" value="NZ_JASNVW010000001.1"/>
</dbReference>
<name>A0ABD4Z524_9CREN</name>
<evidence type="ECO:0000313" key="8">
    <source>
        <dbReference type="Proteomes" id="UP001529235"/>
    </source>
</evidence>
<dbReference type="EMBL" id="JASNVW010000001">
    <property type="protein sequence ID" value="MDK6028417.1"/>
    <property type="molecule type" value="Genomic_DNA"/>
</dbReference>
<dbReference type="PANTHER" id="PTHR10806">
    <property type="entry name" value="SIGNAL PEPTIDASE COMPLEX CATALYTIC SUBUNIT SEC11"/>
    <property type="match status" value="1"/>
</dbReference>
<keyword evidence="2 5" id="KW-0812">Transmembrane</keyword>
<dbReference type="GO" id="GO:0009003">
    <property type="term" value="F:signal peptidase activity"/>
    <property type="evidence" value="ECO:0007669"/>
    <property type="project" value="UniProtKB-EC"/>
</dbReference>
<evidence type="ECO:0000313" key="7">
    <source>
        <dbReference type="EMBL" id="MDK6028417.1"/>
    </source>
</evidence>
<proteinExistence type="predicted"/>
<dbReference type="InterPro" id="IPR001733">
    <property type="entry name" value="Peptidase_S26B"/>
</dbReference>
<dbReference type="InterPro" id="IPR036286">
    <property type="entry name" value="LexA/Signal_pep-like_sf"/>
</dbReference>
<evidence type="ECO:0000256" key="1">
    <source>
        <dbReference type="ARBA" id="ARBA00004370"/>
    </source>
</evidence>
<dbReference type="InterPro" id="IPR019533">
    <property type="entry name" value="Peptidase_S26"/>
</dbReference>
<gene>
    <name evidence="7" type="ORF">QPL79_03445</name>
</gene>
<dbReference type="NCBIfam" id="TIGR02228">
    <property type="entry name" value="sigpep_I_arch"/>
    <property type="match status" value="1"/>
</dbReference>
<evidence type="ECO:0000259" key="6">
    <source>
        <dbReference type="Pfam" id="PF10502"/>
    </source>
</evidence>
<dbReference type="PANTHER" id="PTHR10806:SF6">
    <property type="entry name" value="SIGNAL PEPTIDASE COMPLEX CATALYTIC SUBUNIT SEC11"/>
    <property type="match status" value="1"/>
</dbReference>
<evidence type="ECO:0000256" key="5">
    <source>
        <dbReference type="SAM" id="Phobius"/>
    </source>
</evidence>
<evidence type="ECO:0000256" key="2">
    <source>
        <dbReference type="ARBA" id="ARBA00022692"/>
    </source>
</evidence>
<comment type="subcellular location">
    <subcellularLocation>
        <location evidence="1">Membrane</location>
    </subcellularLocation>
</comment>
<dbReference type="CDD" id="cd06462">
    <property type="entry name" value="Peptidase_S24_S26"/>
    <property type="match status" value="1"/>
</dbReference>
<dbReference type="AlphaFoldDB" id="A0ABD4Z524"/>